<dbReference type="Proteomes" id="UP000807370">
    <property type="component" value="Unassembled WGS sequence"/>
</dbReference>
<sequence>MLDVRLVRTARASMRFCTSDRSTFRSAAPSWQRSGWTDFDATSPPLSPKDIVRERELYGVGRR</sequence>
<reference evidence="1 2" key="1">
    <citation type="submission" date="2020-07" db="EMBL/GenBank/DDBJ databases">
        <title>Bradyrhizobium diversity isolated from nodules of indigenous legumes of Western Australia.</title>
        <authorList>
            <person name="Klepa M.S."/>
        </authorList>
    </citation>
    <scope>NUCLEOTIDE SEQUENCE [LARGE SCALE GENOMIC DNA]</scope>
    <source>
        <strain evidence="1 2">CNPSo 4010</strain>
    </source>
</reference>
<name>A0ABS0PUK5_9BRAD</name>
<evidence type="ECO:0000313" key="1">
    <source>
        <dbReference type="EMBL" id="MBH5400883.1"/>
    </source>
</evidence>
<proteinExistence type="predicted"/>
<comment type="caution">
    <text evidence="1">The sequence shown here is derived from an EMBL/GenBank/DDBJ whole genome shotgun (WGS) entry which is preliminary data.</text>
</comment>
<gene>
    <name evidence="1" type="ORF">HZZ13_24340</name>
</gene>
<evidence type="ECO:0000313" key="2">
    <source>
        <dbReference type="Proteomes" id="UP000807370"/>
    </source>
</evidence>
<dbReference type="RefSeq" id="WP_197962112.1">
    <property type="nucleotide sequence ID" value="NZ_JACCHP010000017.1"/>
</dbReference>
<organism evidence="1 2">
    <name type="scientific">Bradyrhizobium agreste</name>
    <dbReference type="NCBI Taxonomy" id="2751811"/>
    <lineage>
        <taxon>Bacteria</taxon>
        <taxon>Pseudomonadati</taxon>
        <taxon>Pseudomonadota</taxon>
        <taxon>Alphaproteobacteria</taxon>
        <taxon>Hyphomicrobiales</taxon>
        <taxon>Nitrobacteraceae</taxon>
        <taxon>Bradyrhizobium</taxon>
    </lineage>
</organism>
<accession>A0ABS0PUK5</accession>
<dbReference type="EMBL" id="JACCHP010000017">
    <property type="protein sequence ID" value="MBH5400883.1"/>
    <property type="molecule type" value="Genomic_DNA"/>
</dbReference>
<keyword evidence="2" id="KW-1185">Reference proteome</keyword>
<protein>
    <submittedName>
        <fullName evidence="1">Uncharacterized protein</fullName>
    </submittedName>
</protein>